<dbReference type="Proteomes" id="UP000034917">
    <property type="component" value="Unassembled WGS sequence"/>
</dbReference>
<keyword evidence="4 9" id="KW-0507">mRNA processing</keyword>
<keyword evidence="3 9" id="KW-0698">rRNA processing</keyword>
<organism evidence="12 13">
    <name type="scientific">Candidatus Roizmanbacteria bacterium GW2011_GWC2_37_13</name>
    <dbReference type="NCBI Taxonomy" id="1618486"/>
    <lineage>
        <taxon>Bacteria</taxon>
        <taxon>Candidatus Roizmaniibacteriota</taxon>
    </lineage>
</organism>
<evidence type="ECO:0000256" key="3">
    <source>
        <dbReference type="ARBA" id="ARBA00022552"/>
    </source>
</evidence>
<keyword evidence="5 9" id="KW-0540">Nuclease</keyword>
<dbReference type="GO" id="GO:0003725">
    <property type="term" value="F:double-stranded RNA binding"/>
    <property type="evidence" value="ECO:0007669"/>
    <property type="project" value="TreeGrafter"/>
</dbReference>
<keyword evidence="9" id="KW-0479">Metal-binding</keyword>
<comment type="subcellular location">
    <subcellularLocation>
        <location evidence="9">Cytoplasm</location>
    </subcellularLocation>
</comment>
<dbReference type="NCBIfam" id="TIGR02191">
    <property type="entry name" value="RNaseIII"/>
    <property type="match status" value="1"/>
</dbReference>
<dbReference type="InterPro" id="IPR011907">
    <property type="entry name" value="RNase_III"/>
</dbReference>
<dbReference type="EMBL" id="LBSV01000006">
    <property type="protein sequence ID" value="KKQ25691.1"/>
    <property type="molecule type" value="Genomic_DNA"/>
</dbReference>
<evidence type="ECO:0000256" key="4">
    <source>
        <dbReference type="ARBA" id="ARBA00022664"/>
    </source>
</evidence>
<evidence type="ECO:0000256" key="8">
    <source>
        <dbReference type="ARBA" id="ARBA00022884"/>
    </source>
</evidence>
<dbReference type="PANTHER" id="PTHR11207">
    <property type="entry name" value="RIBONUCLEASE III"/>
    <property type="match status" value="1"/>
</dbReference>
<protein>
    <recommendedName>
        <fullName evidence="9">Ribonuclease 3</fullName>
        <ecNumber evidence="9">3.1.26.3</ecNumber>
    </recommendedName>
    <alternativeName>
        <fullName evidence="9">Ribonuclease III</fullName>
        <shortName evidence="9">RNase III</shortName>
    </alternativeName>
</protein>
<evidence type="ECO:0000259" key="10">
    <source>
        <dbReference type="PROSITE" id="PS50137"/>
    </source>
</evidence>
<feature type="active site" evidence="9">
    <location>
        <position position="51"/>
    </location>
</feature>
<evidence type="ECO:0000256" key="1">
    <source>
        <dbReference type="ARBA" id="ARBA00000109"/>
    </source>
</evidence>
<comment type="caution">
    <text evidence="12">The sequence shown here is derived from an EMBL/GenBank/DDBJ whole genome shotgun (WGS) entry which is preliminary data.</text>
</comment>
<keyword evidence="7 9" id="KW-0378">Hydrolase</keyword>
<gene>
    <name evidence="9" type="primary">rnc</name>
    <name evidence="12" type="ORF">US40_C0006G0008</name>
</gene>
<dbReference type="GO" id="GO:0019843">
    <property type="term" value="F:rRNA binding"/>
    <property type="evidence" value="ECO:0007669"/>
    <property type="project" value="UniProtKB-KW"/>
</dbReference>
<comment type="similarity">
    <text evidence="2">Belongs to the ribonuclease III family.</text>
</comment>
<evidence type="ECO:0000256" key="2">
    <source>
        <dbReference type="ARBA" id="ARBA00010183"/>
    </source>
</evidence>
<dbReference type="GO" id="GO:0010468">
    <property type="term" value="P:regulation of gene expression"/>
    <property type="evidence" value="ECO:0007669"/>
    <property type="project" value="TreeGrafter"/>
</dbReference>
<dbReference type="InterPro" id="IPR014720">
    <property type="entry name" value="dsRBD_dom"/>
</dbReference>
<comment type="function">
    <text evidence="9">Digests double-stranded RNA. Involved in the processing of primary rRNA transcript to yield the immediate precursors to the large and small rRNAs (23S and 16S). Processes some mRNAs, and tRNAs when they are encoded in the rRNA operon. Processes pre-crRNA and tracrRNA of type II CRISPR loci if present in the organism.</text>
</comment>
<dbReference type="Gene3D" id="1.10.1520.10">
    <property type="entry name" value="Ribonuclease III domain"/>
    <property type="match status" value="1"/>
</dbReference>
<dbReference type="PROSITE" id="PS00517">
    <property type="entry name" value="RNASE_3_1"/>
    <property type="match status" value="1"/>
</dbReference>
<dbReference type="PROSITE" id="PS50142">
    <property type="entry name" value="RNASE_3_2"/>
    <property type="match status" value="1"/>
</dbReference>
<comment type="cofactor">
    <cofactor evidence="9">
        <name>Mg(2+)</name>
        <dbReference type="ChEBI" id="CHEBI:18420"/>
    </cofactor>
</comment>
<evidence type="ECO:0000259" key="11">
    <source>
        <dbReference type="PROSITE" id="PS50142"/>
    </source>
</evidence>
<dbReference type="GO" id="GO:0005737">
    <property type="term" value="C:cytoplasm"/>
    <property type="evidence" value="ECO:0007669"/>
    <property type="project" value="UniProtKB-SubCell"/>
</dbReference>
<dbReference type="GO" id="GO:0006364">
    <property type="term" value="P:rRNA processing"/>
    <property type="evidence" value="ECO:0007669"/>
    <property type="project" value="UniProtKB-UniRule"/>
</dbReference>
<feature type="binding site" evidence="9">
    <location>
        <position position="123"/>
    </location>
    <ligand>
        <name>Mg(2+)</name>
        <dbReference type="ChEBI" id="CHEBI:18420"/>
    </ligand>
</feature>
<proteinExistence type="inferred from homology"/>
<dbReference type="GO" id="GO:0008033">
    <property type="term" value="P:tRNA processing"/>
    <property type="evidence" value="ECO:0007669"/>
    <property type="project" value="UniProtKB-KW"/>
</dbReference>
<dbReference type="AlphaFoldDB" id="A0A0G0JC01"/>
<dbReference type="InterPro" id="IPR000999">
    <property type="entry name" value="RNase_III_dom"/>
</dbReference>
<dbReference type="SUPFAM" id="SSF69065">
    <property type="entry name" value="RNase III domain-like"/>
    <property type="match status" value="1"/>
</dbReference>
<dbReference type="SMART" id="SM00535">
    <property type="entry name" value="RIBOc"/>
    <property type="match status" value="1"/>
</dbReference>
<dbReference type="GO" id="GO:0004525">
    <property type="term" value="F:ribonuclease III activity"/>
    <property type="evidence" value="ECO:0007669"/>
    <property type="project" value="UniProtKB-UniRule"/>
</dbReference>
<feature type="binding site" evidence="9">
    <location>
        <position position="47"/>
    </location>
    <ligand>
        <name>Mg(2+)</name>
        <dbReference type="ChEBI" id="CHEBI:18420"/>
    </ligand>
</feature>
<dbReference type="PROSITE" id="PS50137">
    <property type="entry name" value="DS_RBD"/>
    <property type="match status" value="1"/>
</dbReference>
<dbReference type="SUPFAM" id="SSF54768">
    <property type="entry name" value="dsRNA-binding domain-like"/>
    <property type="match status" value="1"/>
</dbReference>
<reference evidence="12 13" key="1">
    <citation type="journal article" date="2015" name="Nature">
        <title>rRNA introns, odd ribosomes, and small enigmatic genomes across a large radiation of phyla.</title>
        <authorList>
            <person name="Brown C.T."/>
            <person name="Hug L.A."/>
            <person name="Thomas B.C."/>
            <person name="Sharon I."/>
            <person name="Castelle C.J."/>
            <person name="Singh A."/>
            <person name="Wilkins M.J."/>
            <person name="Williams K.H."/>
            <person name="Banfield J.F."/>
        </authorList>
    </citation>
    <scope>NUCLEOTIDE SEQUENCE [LARGE SCALE GENOMIC DNA]</scope>
</reference>
<accession>A0A0G0JC01</accession>
<feature type="binding site" evidence="9">
    <location>
        <position position="120"/>
    </location>
    <ligand>
        <name>Mg(2+)</name>
        <dbReference type="ChEBI" id="CHEBI:18420"/>
    </ligand>
</feature>
<name>A0A0G0JC01_9BACT</name>
<keyword evidence="6 9" id="KW-0255">Endonuclease</keyword>
<dbReference type="SMART" id="SM00358">
    <property type="entry name" value="DSRM"/>
    <property type="match status" value="1"/>
</dbReference>
<feature type="active site" evidence="9">
    <location>
        <position position="123"/>
    </location>
</feature>
<dbReference type="Pfam" id="PF00035">
    <property type="entry name" value="dsrm"/>
    <property type="match status" value="1"/>
</dbReference>
<comment type="catalytic activity">
    <reaction evidence="1 9">
        <text>Endonucleolytic cleavage to 5'-phosphomonoester.</text>
        <dbReference type="EC" id="3.1.26.3"/>
    </reaction>
</comment>
<dbReference type="CDD" id="cd10845">
    <property type="entry name" value="DSRM_RNAse_III_family"/>
    <property type="match status" value="1"/>
</dbReference>
<dbReference type="FunFam" id="1.10.1520.10:FF:000001">
    <property type="entry name" value="Ribonuclease 3"/>
    <property type="match status" value="1"/>
</dbReference>
<dbReference type="GO" id="GO:0046872">
    <property type="term" value="F:metal ion binding"/>
    <property type="evidence" value="ECO:0007669"/>
    <property type="project" value="UniProtKB-KW"/>
</dbReference>
<dbReference type="Gene3D" id="3.30.160.20">
    <property type="match status" value="1"/>
</dbReference>
<dbReference type="EC" id="3.1.26.3" evidence="9"/>
<keyword evidence="9" id="KW-0963">Cytoplasm</keyword>
<evidence type="ECO:0000256" key="9">
    <source>
        <dbReference type="HAMAP-Rule" id="MF_00104"/>
    </source>
</evidence>
<dbReference type="HAMAP" id="MF_00104">
    <property type="entry name" value="RNase_III"/>
    <property type="match status" value="1"/>
</dbReference>
<evidence type="ECO:0000256" key="5">
    <source>
        <dbReference type="ARBA" id="ARBA00022722"/>
    </source>
</evidence>
<keyword evidence="8 9" id="KW-0694">RNA-binding</keyword>
<feature type="domain" description="RNase III" evidence="11">
    <location>
        <begin position="5"/>
        <end position="134"/>
    </location>
</feature>
<dbReference type="PATRIC" id="fig|1618486.3.peg.527"/>
<keyword evidence="9" id="KW-0819">tRNA processing</keyword>
<comment type="subunit">
    <text evidence="9">Homodimer.</text>
</comment>
<dbReference type="Pfam" id="PF14622">
    <property type="entry name" value="Ribonucleas_3_3"/>
    <property type="match status" value="1"/>
</dbReference>
<feature type="domain" description="DRBM" evidence="10">
    <location>
        <begin position="162"/>
        <end position="231"/>
    </location>
</feature>
<evidence type="ECO:0000313" key="12">
    <source>
        <dbReference type="EMBL" id="KKQ25691.1"/>
    </source>
</evidence>
<dbReference type="GO" id="GO:0006397">
    <property type="term" value="P:mRNA processing"/>
    <property type="evidence" value="ECO:0007669"/>
    <property type="project" value="UniProtKB-UniRule"/>
</dbReference>
<keyword evidence="9" id="KW-0460">Magnesium</keyword>
<keyword evidence="9" id="KW-0699">rRNA-binding</keyword>
<evidence type="ECO:0000256" key="6">
    <source>
        <dbReference type="ARBA" id="ARBA00022759"/>
    </source>
</evidence>
<dbReference type="CDD" id="cd00593">
    <property type="entry name" value="RIBOc"/>
    <property type="match status" value="1"/>
</dbReference>
<dbReference type="PANTHER" id="PTHR11207:SF0">
    <property type="entry name" value="RIBONUCLEASE 3"/>
    <property type="match status" value="1"/>
</dbReference>
<evidence type="ECO:0000256" key="7">
    <source>
        <dbReference type="ARBA" id="ARBA00022801"/>
    </source>
</evidence>
<sequence length="232" mass="26339">MIQKLSSLEAKIGIKFKSSSLLQNAFIHRSYLNEHKDSKLPSNERLEFLGDSVLSLITSVYLFRNFPYLMEGDYTEIKSAIVKTDSLATSAKILELNEYLLLSKGETKSGGKTNRNILADCFEALIGAIFLDSSFEKAYQFVGQFLFKDRLNKLVKSKEYLSPKSRLQELIQAKYKTTPLYKVETETGPEHKRIFKIGVYFRGKKLGVGVAPSKKEAEEEAAKKAFENLRDL</sequence>
<evidence type="ECO:0000313" key="13">
    <source>
        <dbReference type="Proteomes" id="UP000034917"/>
    </source>
</evidence>
<dbReference type="InterPro" id="IPR036389">
    <property type="entry name" value="RNase_III_sf"/>
</dbReference>